<organism evidence="1">
    <name type="scientific">marine metagenome</name>
    <dbReference type="NCBI Taxonomy" id="408172"/>
    <lineage>
        <taxon>unclassified sequences</taxon>
        <taxon>metagenomes</taxon>
        <taxon>ecological metagenomes</taxon>
    </lineage>
</organism>
<protein>
    <submittedName>
        <fullName evidence="1">Uncharacterized protein</fullName>
    </submittedName>
</protein>
<reference evidence="1" key="1">
    <citation type="submission" date="2018-05" db="EMBL/GenBank/DDBJ databases">
        <authorList>
            <person name="Lanie J.A."/>
            <person name="Ng W.-L."/>
            <person name="Kazmierczak K.M."/>
            <person name="Andrzejewski T.M."/>
            <person name="Davidsen T.M."/>
            <person name="Wayne K.J."/>
            <person name="Tettelin H."/>
            <person name="Glass J.I."/>
            <person name="Rusch D."/>
            <person name="Podicherti R."/>
            <person name="Tsui H.-C.T."/>
            <person name="Winkler M.E."/>
        </authorList>
    </citation>
    <scope>NUCLEOTIDE SEQUENCE</scope>
</reference>
<dbReference type="EMBL" id="UINC01192681">
    <property type="protein sequence ID" value="SVE07944.1"/>
    <property type="molecule type" value="Genomic_DNA"/>
</dbReference>
<evidence type="ECO:0000313" key="1">
    <source>
        <dbReference type="EMBL" id="SVE07944.1"/>
    </source>
</evidence>
<feature type="non-terminal residue" evidence="1">
    <location>
        <position position="74"/>
    </location>
</feature>
<sequence length="74" mass="8423">MSENYTAPNLDQATQTALLAHKILVKFQEMQLPEKFWEELAILSTDISDMISAQESILSNLNTLLNTNPNWETI</sequence>
<name>A0A383AJU2_9ZZZZ</name>
<accession>A0A383AJU2</accession>
<dbReference type="AlphaFoldDB" id="A0A383AJU2"/>
<proteinExistence type="predicted"/>
<gene>
    <name evidence="1" type="ORF">METZ01_LOCUS460798</name>
</gene>
<feature type="non-terminal residue" evidence="1">
    <location>
        <position position="1"/>
    </location>
</feature>